<evidence type="ECO:0008006" key="3">
    <source>
        <dbReference type="Google" id="ProtNLM"/>
    </source>
</evidence>
<evidence type="ECO:0000313" key="1">
    <source>
        <dbReference type="EMBL" id="RZT88096.1"/>
    </source>
</evidence>
<reference evidence="1 2" key="1">
    <citation type="submission" date="2019-02" db="EMBL/GenBank/DDBJ databases">
        <title>Sequencing the genomes of 1000 actinobacteria strains.</title>
        <authorList>
            <person name="Klenk H.-P."/>
        </authorList>
    </citation>
    <scope>NUCLEOTIDE SEQUENCE [LARGE SCALE GENOMIC DNA]</scope>
    <source>
        <strain evidence="1 2">DSM 45779</strain>
    </source>
</reference>
<organism evidence="1 2">
    <name type="scientific">Pseudonocardia sediminis</name>
    <dbReference type="NCBI Taxonomy" id="1397368"/>
    <lineage>
        <taxon>Bacteria</taxon>
        <taxon>Bacillati</taxon>
        <taxon>Actinomycetota</taxon>
        <taxon>Actinomycetes</taxon>
        <taxon>Pseudonocardiales</taxon>
        <taxon>Pseudonocardiaceae</taxon>
        <taxon>Pseudonocardia</taxon>
    </lineage>
</organism>
<dbReference type="AlphaFoldDB" id="A0A4Q7V1B1"/>
<dbReference type="RefSeq" id="WP_130292151.1">
    <property type="nucleotide sequence ID" value="NZ_SHKL01000001.1"/>
</dbReference>
<comment type="caution">
    <text evidence="1">The sequence shown here is derived from an EMBL/GenBank/DDBJ whole genome shotgun (WGS) entry which is preliminary data.</text>
</comment>
<proteinExistence type="predicted"/>
<dbReference type="EMBL" id="SHKL01000001">
    <property type="protein sequence ID" value="RZT88096.1"/>
    <property type="molecule type" value="Genomic_DNA"/>
</dbReference>
<evidence type="ECO:0000313" key="2">
    <source>
        <dbReference type="Proteomes" id="UP000291591"/>
    </source>
</evidence>
<dbReference type="Proteomes" id="UP000291591">
    <property type="component" value="Unassembled WGS sequence"/>
</dbReference>
<protein>
    <recommendedName>
        <fullName evidence="3">DUF3558 domain-containing protein</fullName>
    </recommendedName>
</protein>
<accession>A0A4Q7V1B1</accession>
<gene>
    <name evidence="1" type="ORF">EV383_5032</name>
</gene>
<sequence length="138" mass="14539">MTTVQAQEWQITTSSRVDVRPSLPSCAFRTAGDVSYTAQLLKYTPAAKLLPGAPGQEGIEGLTNPTQTEVDGFGAVEARLTRGSPADCAITVDTGDTSSMQFIYKTLDVDAASPADLQTGCNEARRFAQLGLENLAPG</sequence>
<keyword evidence="2" id="KW-1185">Reference proteome</keyword>
<name>A0A4Q7V1B1_PSEST</name>